<dbReference type="InterPro" id="IPR032710">
    <property type="entry name" value="NTF2-like_dom_sf"/>
</dbReference>
<dbReference type="InterPro" id="IPR000868">
    <property type="entry name" value="Isochorismatase-like_dom"/>
</dbReference>
<dbReference type="Gene3D" id="3.10.450.50">
    <property type="match status" value="1"/>
</dbReference>
<sequence length="361" mass="39492">MNPAISTSSVRSLLECYIRAKDQNQPDLIFDCFAADAELTFDIATDAIDFPRSVTGAAAIAKTLVADFGERFDRCRTYYVCAAPEVDADGICTMPWLVAMRQKDNGSLRFGRGEYRWRIARMGDGSDRIVGLHIAIERMDTIDDPGSVRLRSLQDTLNYPWLTPAELVSHGALQIPPITPAKTALIVMHYQTDILGLFPSVAPDLIANTRTLCDAARSKGVCVYFANLRFSPGYPEVSPLNKNGQGIKRLGLFVEDRIAPELGQTADEPLIVAHRASVFFGTDLEARLSARGVDSLIMVGIASTGVVLSSVAYASDADFRLYTVKDCCYDPDQVVHEHLFSTAFDSRTTVLSLADALLLLA</sequence>
<dbReference type="OrthoDB" id="9814140at2"/>
<dbReference type="EMBL" id="FCOX02000002">
    <property type="protein sequence ID" value="SAK45832.1"/>
    <property type="molecule type" value="Genomic_DNA"/>
</dbReference>
<proteinExistence type="predicted"/>
<evidence type="ECO:0000313" key="3">
    <source>
        <dbReference type="EMBL" id="SAK45832.1"/>
    </source>
</evidence>
<gene>
    <name evidence="3" type="ORF">AWB78_00655</name>
</gene>
<feature type="domain" description="Isochorismatase-like" evidence="2">
    <location>
        <begin position="183"/>
        <end position="354"/>
    </location>
</feature>
<dbReference type="CDD" id="cd00431">
    <property type="entry name" value="cysteine_hydrolases"/>
    <property type="match status" value="1"/>
</dbReference>
<accession>A0A157ZJV4</accession>
<dbReference type="GO" id="GO:0016787">
    <property type="term" value="F:hydrolase activity"/>
    <property type="evidence" value="ECO:0007669"/>
    <property type="project" value="UniProtKB-KW"/>
</dbReference>
<dbReference type="SUPFAM" id="SSF54427">
    <property type="entry name" value="NTF2-like"/>
    <property type="match status" value="1"/>
</dbReference>
<dbReference type="PANTHER" id="PTHR43540:SF1">
    <property type="entry name" value="ISOCHORISMATASE HYDROLASE"/>
    <property type="match status" value="1"/>
</dbReference>
<reference evidence="3" key="1">
    <citation type="submission" date="2016-01" db="EMBL/GenBank/DDBJ databases">
        <authorList>
            <person name="Peeters C."/>
        </authorList>
    </citation>
    <scope>NUCLEOTIDE SEQUENCE</scope>
    <source>
        <strain evidence="3">LMG 29321</strain>
    </source>
</reference>
<comment type="caution">
    <text evidence="3">The sequence shown here is derived from an EMBL/GenBank/DDBJ whole genome shotgun (WGS) entry which is preliminary data.</text>
</comment>
<evidence type="ECO:0000313" key="4">
    <source>
        <dbReference type="Proteomes" id="UP000071859"/>
    </source>
</evidence>
<keyword evidence="1 3" id="KW-0378">Hydrolase</keyword>
<keyword evidence="4" id="KW-1185">Reference proteome</keyword>
<name>A0A157ZJV4_9BURK</name>
<organism evidence="3 4">
    <name type="scientific">Caballeronia calidae</name>
    <dbReference type="NCBI Taxonomy" id="1777139"/>
    <lineage>
        <taxon>Bacteria</taxon>
        <taxon>Pseudomonadati</taxon>
        <taxon>Pseudomonadota</taxon>
        <taxon>Betaproteobacteria</taxon>
        <taxon>Burkholderiales</taxon>
        <taxon>Burkholderiaceae</taxon>
        <taxon>Caballeronia</taxon>
    </lineage>
</organism>
<dbReference type="InterPro" id="IPR050272">
    <property type="entry name" value="Isochorismatase-like_hydrls"/>
</dbReference>
<evidence type="ECO:0000259" key="2">
    <source>
        <dbReference type="Pfam" id="PF00857"/>
    </source>
</evidence>
<dbReference type="Pfam" id="PF00857">
    <property type="entry name" value="Isochorismatase"/>
    <property type="match status" value="1"/>
</dbReference>
<dbReference type="Proteomes" id="UP000071859">
    <property type="component" value="Unassembled WGS sequence"/>
</dbReference>
<protein>
    <submittedName>
        <fullName evidence="3">Isochorismatase hydrolase</fullName>
    </submittedName>
</protein>
<dbReference type="PANTHER" id="PTHR43540">
    <property type="entry name" value="PEROXYUREIDOACRYLATE/UREIDOACRYLATE AMIDOHYDROLASE-RELATED"/>
    <property type="match status" value="1"/>
</dbReference>
<dbReference type="SUPFAM" id="SSF52499">
    <property type="entry name" value="Isochorismatase-like hydrolases"/>
    <property type="match status" value="1"/>
</dbReference>
<dbReference type="InterPro" id="IPR036380">
    <property type="entry name" value="Isochorismatase-like_sf"/>
</dbReference>
<dbReference type="Gene3D" id="3.40.50.850">
    <property type="entry name" value="Isochorismatase-like"/>
    <property type="match status" value="1"/>
</dbReference>
<evidence type="ECO:0000256" key="1">
    <source>
        <dbReference type="ARBA" id="ARBA00022801"/>
    </source>
</evidence>
<dbReference type="AlphaFoldDB" id="A0A157ZJV4"/>